<comment type="caution">
    <text evidence="10">The sequence shown here is derived from an EMBL/GenBank/DDBJ whole genome shotgun (WGS) entry which is preliminary data.</text>
</comment>
<dbReference type="InterPro" id="IPR050108">
    <property type="entry name" value="CDK"/>
</dbReference>
<dbReference type="PROSITE" id="PS00108">
    <property type="entry name" value="PROTEIN_KINASE_ST"/>
    <property type="match status" value="1"/>
</dbReference>
<feature type="compositionally biased region" description="Basic and acidic residues" evidence="8">
    <location>
        <begin position="27"/>
        <end position="48"/>
    </location>
</feature>
<keyword evidence="3 10" id="KW-0808">Transferase</keyword>
<reference evidence="10 11" key="1">
    <citation type="submission" date="2023-04" db="EMBL/GenBank/DDBJ databases">
        <title>Genome of Basidiobolus ranarum AG-B5.</title>
        <authorList>
            <person name="Stajich J.E."/>
            <person name="Carter-House D."/>
            <person name="Gryganskyi A."/>
        </authorList>
    </citation>
    <scope>NUCLEOTIDE SEQUENCE [LARGE SCALE GENOMIC DNA]</scope>
    <source>
        <strain evidence="10 11">AG-B5</strain>
    </source>
</reference>
<keyword evidence="2" id="KW-0723">Serine/threonine-protein kinase</keyword>
<feature type="compositionally biased region" description="Polar residues" evidence="8">
    <location>
        <begin position="652"/>
        <end position="669"/>
    </location>
</feature>
<evidence type="ECO:0000256" key="6">
    <source>
        <dbReference type="ARBA" id="ARBA00022840"/>
    </source>
</evidence>
<dbReference type="GO" id="GO:0004740">
    <property type="term" value="F:pyruvate dehydrogenase (acetyl-transferring) kinase activity"/>
    <property type="evidence" value="ECO:0007669"/>
    <property type="project" value="UniProtKB-EC"/>
</dbReference>
<proteinExistence type="inferred from homology"/>
<feature type="compositionally biased region" description="Basic and acidic residues" evidence="8">
    <location>
        <begin position="616"/>
        <end position="650"/>
    </location>
</feature>
<dbReference type="PANTHER" id="PTHR24056:SF546">
    <property type="entry name" value="CYCLIN-DEPENDENT KINASE 12"/>
    <property type="match status" value="1"/>
</dbReference>
<feature type="region of interest" description="Disordered" evidence="8">
    <location>
        <begin position="216"/>
        <end position="276"/>
    </location>
</feature>
<evidence type="ECO:0000313" key="10">
    <source>
        <dbReference type="EMBL" id="KAK9729371.1"/>
    </source>
</evidence>
<feature type="region of interest" description="Disordered" evidence="8">
    <location>
        <begin position="599"/>
        <end position="683"/>
    </location>
</feature>
<keyword evidence="6 7" id="KW-0067">ATP-binding</keyword>
<organism evidence="10 11">
    <name type="scientific">Basidiobolus ranarum</name>
    <dbReference type="NCBI Taxonomy" id="34480"/>
    <lineage>
        <taxon>Eukaryota</taxon>
        <taxon>Fungi</taxon>
        <taxon>Fungi incertae sedis</taxon>
        <taxon>Zoopagomycota</taxon>
        <taxon>Entomophthoromycotina</taxon>
        <taxon>Basidiobolomycetes</taxon>
        <taxon>Basidiobolales</taxon>
        <taxon>Basidiobolaceae</taxon>
        <taxon>Basidiobolus</taxon>
    </lineage>
</organism>
<evidence type="ECO:0000256" key="4">
    <source>
        <dbReference type="ARBA" id="ARBA00022741"/>
    </source>
</evidence>
<feature type="compositionally biased region" description="Basic residues" evidence="8">
    <location>
        <begin position="1"/>
        <end position="13"/>
    </location>
</feature>
<feature type="compositionally biased region" description="Polar residues" evidence="8">
    <location>
        <begin position="49"/>
        <end position="58"/>
    </location>
</feature>
<feature type="domain" description="Protein kinase" evidence="9">
    <location>
        <begin position="288"/>
        <end position="572"/>
    </location>
</feature>
<feature type="compositionally biased region" description="Basic and acidic residues" evidence="8">
    <location>
        <begin position="232"/>
        <end position="241"/>
    </location>
</feature>
<dbReference type="SUPFAM" id="SSF56112">
    <property type="entry name" value="Protein kinase-like (PK-like)"/>
    <property type="match status" value="1"/>
</dbReference>
<feature type="region of interest" description="Disordered" evidence="8">
    <location>
        <begin position="184"/>
        <end position="204"/>
    </location>
</feature>
<feature type="compositionally biased region" description="Polar residues" evidence="8">
    <location>
        <begin position="606"/>
        <end position="615"/>
    </location>
</feature>
<dbReference type="Proteomes" id="UP001479436">
    <property type="component" value="Unassembled WGS sequence"/>
</dbReference>
<dbReference type="InterPro" id="IPR011009">
    <property type="entry name" value="Kinase-like_dom_sf"/>
</dbReference>
<protein>
    <submittedName>
        <fullName evidence="10">Kinase subunit of RNA polymerase II carboxy-terminal domain kinase I</fullName>
        <ecNumber evidence="10">2.7.11.2</ecNumber>
    </submittedName>
</protein>
<evidence type="ECO:0000256" key="1">
    <source>
        <dbReference type="ARBA" id="ARBA00006485"/>
    </source>
</evidence>
<sequence>MDSHRRSSHRYSRSRSPPQLSSRHSSSRRDRDVDRDRTTSRKGEREGSSYHSARSNSHYSPDRNYRSRSRSRQSRDVQSKRKPQVSRSDHYSPPKNNKQLDVGTNSRTKVEPIQSNSGRDSLSKISHESKENQSELSKDSTSSRRNRSRLEESEKQERTNYRSTERATKKVVETSIEYTVKTSREYSQRASNGTISRKQESSDYLEYNEGSRHYKKRESTFLSSQHSYKKLKQPERVEKYKQASNSVPSKDRIRQTSREYPKASDNKGISKENLKTSDAKSNTKIDLYEKLEQVGEGTYGKVFKARNIISNTVVALKRIKVDSEKDGFPLTALREIKLLQSLKHPNIIQLPEIAYHKGSLYMVFEYMDYDLTGFLAHPSLSLSPAHIKRLMIQILRGIKYLHENEVLHRDLKASNLLLNKSGQLKLADFGLARVYEKHKSNQYTNRVITLWYRPPELLLGGTKYGPEVDMWSVGCIMMELFLRKPLFQGKDEISQLQSIYDLLGTPSPESWPTITSLPWYRLVKPKEAKERRFEKDFRDTLSPEAYDLATALLSMDPSKRPSAGEALRHKYFTSEQPNPCDLKDFPKLEGDWHEFEAKEMRKKNQKQCSNDSLTRSTHEDSHTNKPSKPPKDSKRLDDPHVHRSKNDGKDSQLYNRTSMVSGNSRSPKSTSHRRMISERKEIS</sequence>
<evidence type="ECO:0000256" key="7">
    <source>
        <dbReference type="PROSITE-ProRule" id="PRU10141"/>
    </source>
</evidence>
<dbReference type="Pfam" id="PF00069">
    <property type="entry name" value="Pkinase"/>
    <property type="match status" value="1"/>
</dbReference>
<feature type="compositionally biased region" description="Low complexity" evidence="8">
    <location>
        <begin position="14"/>
        <end position="24"/>
    </location>
</feature>
<dbReference type="CDD" id="cd07840">
    <property type="entry name" value="STKc_CDK9_like"/>
    <property type="match status" value="1"/>
</dbReference>
<evidence type="ECO:0000313" key="11">
    <source>
        <dbReference type="Proteomes" id="UP001479436"/>
    </source>
</evidence>
<keyword evidence="5 10" id="KW-0418">Kinase</keyword>
<feature type="compositionally biased region" description="Polar residues" evidence="8">
    <location>
        <begin position="94"/>
        <end position="120"/>
    </location>
</feature>
<evidence type="ECO:0000256" key="8">
    <source>
        <dbReference type="SAM" id="MobiDB-lite"/>
    </source>
</evidence>
<dbReference type="Gene3D" id="1.10.510.10">
    <property type="entry name" value="Transferase(Phosphotransferase) domain 1"/>
    <property type="match status" value="1"/>
</dbReference>
<evidence type="ECO:0000256" key="3">
    <source>
        <dbReference type="ARBA" id="ARBA00022679"/>
    </source>
</evidence>
<feature type="compositionally biased region" description="Basic and acidic residues" evidence="8">
    <location>
        <begin position="121"/>
        <end position="169"/>
    </location>
</feature>
<gene>
    <name evidence="10" type="primary">CTK1_1</name>
    <name evidence="10" type="ORF">K7432_000336</name>
</gene>
<dbReference type="SMART" id="SM00220">
    <property type="entry name" value="S_TKc"/>
    <property type="match status" value="1"/>
</dbReference>
<dbReference type="PANTHER" id="PTHR24056">
    <property type="entry name" value="CELL DIVISION PROTEIN KINASE"/>
    <property type="match status" value="1"/>
</dbReference>
<evidence type="ECO:0000256" key="5">
    <source>
        <dbReference type="ARBA" id="ARBA00022777"/>
    </source>
</evidence>
<dbReference type="Gene3D" id="3.30.200.20">
    <property type="entry name" value="Phosphorylase Kinase, domain 1"/>
    <property type="match status" value="1"/>
</dbReference>
<comment type="similarity">
    <text evidence="1">Belongs to the protein kinase superfamily. CMGC Ser/Thr protein kinase family. CDC2/CDKX subfamily.</text>
</comment>
<feature type="binding site" evidence="7">
    <location>
        <position position="317"/>
    </location>
    <ligand>
        <name>ATP</name>
        <dbReference type="ChEBI" id="CHEBI:30616"/>
    </ligand>
</feature>
<keyword evidence="4 7" id="KW-0547">Nucleotide-binding</keyword>
<feature type="region of interest" description="Disordered" evidence="8">
    <location>
        <begin position="1"/>
        <end position="169"/>
    </location>
</feature>
<feature type="compositionally biased region" description="Basic and acidic residues" evidence="8">
    <location>
        <begin position="249"/>
        <end position="276"/>
    </location>
</feature>
<accession>A0ABR2WBD6</accession>
<evidence type="ECO:0000259" key="9">
    <source>
        <dbReference type="PROSITE" id="PS50011"/>
    </source>
</evidence>
<evidence type="ECO:0000256" key="2">
    <source>
        <dbReference type="ARBA" id="ARBA00022527"/>
    </source>
</evidence>
<keyword evidence="11" id="KW-1185">Reference proteome</keyword>
<dbReference type="InterPro" id="IPR008271">
    <property type="entry name" value="Ser/Thr_kinase_AS"/>
</dbReference>
<dbReference type="InterPro" id="IPR000719">
    <property type="entry name" value="Prot_kinase_dom"/>
</dbReference>
<dbReference type="EC" id="2.7.11.2" evidence="10"/>
<name>A0ABR2WBD6_9FUNG</name>
<dbReference type="EMBL" id="JASJQH010006881">
    <property type="protein sequence ID" value="KAK9729371.1"/>
    <property type="molecule type" value="Genomic_DNA"/>
</dbReference>
<dbReference type="PROSITE" id="PS50011">
    <property type="entry name" value="PROTEIN_KINASE_DOM"/>
    <property type="match status" value="1"/>
</dbReference>
<dbReference type="InterPro" id="IPR017441">
    <property type="entry name" value="Protein_kinase_ATP_BS"/>
</dbReference>
<dbReference type="PROSITE" id="PS00107">
    <property type="entry name" value="PROTEIN_KINASE_ATP"/>
    <property type="match status" value="1"/>
</dbReference>